<dbReference type="SUPFAM" id="SSF52833">
    <property type="entry name" value="Thioredoxin-like"/>
    <property type="match status" value="1"/>
</dbReference>
<dbReference type="Pfam" id="PF03960">
    <property type="entry name" value="ArsC"/>
    <property type="match status" value="1"/>
</dbReference>
<evidence type="ECO:0000256" key="2">
    <source>
        <dbReference type="PROSITE-ProRule" id="PRU01282"/>
    </source>
</evidence>
<protein>
    <submittedName>
        <fullName evidence="3">ArsC family transcriptional regulator</fullName>
    </submittedName>
</protein>
<dbReference type="CDD" id="cd03036">
    <property type="entry name" value="ArsC_like"/>
    <property type="match status" value="1"/>
</dbReference>
<dbReference type="RefSeq" id="WP_189574446.1">
    <property type="nucleotide sequence ID" value="NZ_BMXI01000025.1"/>
</dbReference>
<gene>
    <name evidence="3" type="primary">arsC</name>
    <name evidence="3" type="ORF">GCM10007100_39630</name>
</gene>
<evidence type="ECO:0000313" key="4">
    <source>
        <dbReference type="Proteomes" id="UP000644507"/>
    </source>
</evidence>
<dbReference type="AlphaFoldDB" id="A0A918U0L6"/>
<sequence>MIRVYVYDKCSTCRNALKWLDERGIECEVLAIKETPPSDADLKAMLESKEGELRKLFNTSGMDYRSMGLKDKIPTLSETEAFALLQSNGMLVKRPFLIGDGHALTGFREKEWVASFGE</sequence>
<dbReference type="PANTHER" id="PTHR30041:SF8">
    <property type="entry name" value="PROTEIN YFFB"/>
    <property type="match status" value="1"/>
</dbReference>
<dbReference type="InterPro" id="IPR036249">
    <property type="entry name" value="Thioredoxin-like_sf"/>
</dbReference>
<comment type="similarity">
    <text evidence="1 2">Belongs to the ArsC family.</text>
</comment>
<dbReference type="InterPro" id="IPR006660">
    <property type="entry name" value="Arsenate_reductase-like"/>
</dbReference>
<organism evidence="3 4">
    <name type="scientific">Roseibacillus persicicus</name>
    <dbReference type="NCBI Taxonomy" id="454148"/>
    <lineage>
        <taxon>Bacteria</taxon>
        <taxon>Pseudomonadati</taxon>
        <taxon>Verrucomicrobiota</taxon>
        <taxon>Verrucomicrobiia</taxon>
        <taxon>Verrucomicrobiales</taxon>
        <taxon>Verrucomicrobiaceae</taxon>
        <taxon>Roseibacillus</taxon>
    </lineage>
</organism>
<accession>A0A918U0L6</accession>
<dbReference type="Proteomes" id="UP000644507">
    <property type="component" value="Unassembled WGS sequence"/>
</dbReference>
<dbReference type="NCBIfam" id="TIGR01617">
    <property type="entry name" value="arsC_related"/>
    <property type="match status" value="1"/>
</dbReference>
<dbReference type="Gene3D" id="3.40.30.10">
    <property type="entry name" value="Glutaredoxin"/>
    <property type="match status" value="1"/>
</dbReference>
<keyword evidence="4" id="KW-1185">Reference proteome</keyword>
<comment type="caution">
    <text evidence="3">The sequence shown here is derived from an EMBL/GenBank/DDBJ whole genome shotgun (WGS) entry which is preliminary data.</text>
</comment>
<name>A0A918U0L6_9BACT</name>
<reference evidence="3" key="1">
    <citation type="journal article" date="2014" name="Int. J. Syst. Evol. Microbiol.">
        <title>Complete genome sequence of Corynebacterium casei LMG S-19264T (=DSM 44701T), isolated from a smear-ripened cheese.</title>
        <authorList>
            <consortium name="US DOE Joint Genome Institute (JGI-PGF)"/>
            <person name="Walter F."/>
            <person name="Albersmeier A."/>
            <person name="Kalinowski J."/>
            <person name="Ruckert C."/>
        </authorList>
    </citation>
    <scope>NUCLEOTIDE SEQUENCE</scope>
    <source>
        <strain evidence="3">KCTC 12988</strain>
    </source>
</reference>
<evidence type="ECO:0000313" key="3">
    <source>
        <dbReference type="EMBL" id="GHC67627.1"/>
    </source>
</evidence>
<dbReference type="InterPro" id="IPR006504">
    <property type="entry name" value="Tscrpt_reg_Spx/MgsR"/>
</dbReference>
<dbReference type="PANTHER" id="PTHR30041">
    <property type="entry name" value="ARSENATE REDUCTASE"/>
    <property type="match status" value="1"/>
</dbReference>
<dbReference type="EMBL" id="BMXI01000025">
    <property type="protein sequence ID" value="GHC67627.1"/>
    <property type="molecule type" value="Genomic_DNA"/>
</dbReference>
<reference evidence="3" key="2">
    <citation type="submission" date="2020-09" db="EMBL/GenBank/DDBJ databases">
        <authorList>
            <person name="Sun Q."/>
            <person name="Kim S."/>
        </authorList>
    </citation>
    <scope>NUCLEOTIDE SEQUENCE</scope>
    <source>
        <strain evidence="3">KCTC 12988</strain>
    </source>
</reference>
<proteinExistence type="inferred from homology"/>
<evidence type="ECO:0000256" key="1">
    <source>
        <dbReference type="ARBA" id="ARBA00007198"/>
    </source>
</evidence>
<dbReference type="PROSITE" id="PS51353">
    <property type="entry name" value="ARSC"/>
    <property type="match status" value="1"/>
</dbReference>